<evidence type="ECO:0000313" key="2">
    <source>
        <dbReference type="EMBL" id="DAE27160.1"/>
    </source>
</evidence>
<sequence>MNEDIKVSSSLYDSDNPEIGKQLKATPKPVKNIGMDLNNEFYSNIVNGVKASSIDIAKIQSFTQASQTRETIY</sequence>
<dbReference type="EMBL" id="BK015829">
    <property type="protein sequence ID" value="DAE27160.1"/>
    <property type="molecule type" value="Genomic_DNA"/>
</dbReference>
<protein>
    <submittedName>
        <fullName evidence="2">Uncharacterized protein</fullName>
    </submittedName>
</protein>
<name>A0A8S5R6Z4_9VIRU</name>
<feature type="region of interest" description="Disordered" evidence="1">
    <location>
        <begin position="1"/>
        <end position="23"/>
    </location>
</feature>
<organism evidence="2">
    <name type="scientific">virus sp. ctnRj46</name>
    <dbReference type="NCBI Taxonomy" id="2826814"/>
    <lineage>
        <taxon>Viruses</taxon>
    </lineage>
</organism>
<evidence type="ECO:0000256" key="1">
    <source>
        <dbReference type="SAM" id="MobiDB-lite"/>
    </source>
</evidence>
<accession>A0A8S5R6Z4</accession>
<reference evidence="2" key="1">
    <citation type="journal article" date="2021" name="Proc. Natl. Acad. Sci. U.S.A.">
        <title>A Catalog of Tens of Thousands of Viruses from Human Metagenomes Reveals Hidden Associations with Chronic Diseases.</title>
        <authorList>
            <person name="Tisza M.J."/>
            <person name="Buck C.B."/>
        </authorList>
    </citation>
    <scope>NUCLEOTIDE SEQUENCE</scope>
    <source>
        <strain evidence="2">CtnRj46</strain>
    </source>
</reference>
<proteinExistence type="predicted"/>